<evidence type="ECO:0000313" key="15">
    <source>
        <dbReference type="Proteomes" id="UP000886786"/>
    </source>
</evidence>
<dbReference type="NCBIfam" id="TIGR00663">
    <property type="entry name" value="dnan"/>
    <property type="match status" value="1"/>
</dbReference>
<keyword evidence="8 10" id="KW-0239">DNA-directed DNA polymerase</keyword>
<dbReference type="GO" id="GO:0006271">
    <property type="term" value="P:DNA strand elongation involved in DNA replication"/>
    <property type="evidence" value="ECO:0007669"/>
    <property type="project" value="TreeGrafter"/>
</dbReference>
<evidence type="ECO:0000256" key="9">
    <source>
        <dbReference type="ARBA" id="ARBA00023125"/>
    </source>
</evidence>
<evidence type="ECO:0000313" key="14">
    <source>
        <dbReference type="EMBL" id="HIQ90573.1"/>
    </source>
</evidence>
<comment type="function">
    <text evidence="10">Confers DNA tethering and processivity to DNA polymerases and other proteins. Acts as a clamp, forming a ring around DNA (a reaction catalyzed by the clamp-loading complex) which diffuses in an ATP-independent manner freely and bidirectionally along dsDNA. Initially characterized for its ability to contact the catalytic subunit of DNA polymerase III (Pol III), a complex, multichain enzyme responsible for most of the replicative synthesis in bacteria; Pol III exhibits 3'-5' exonuclease proofreading activity. The beta chain is required for initiation of replication as well as for processivity of DNA replication.</text>
</comment>
<protein>
    <recommendedName>
        <fullName evidence="3 10">Beta sliding clamp</fullName>
    </recommendedName>
</protein>
<proteinExistence type="inferred from homology"/>
<evidence type="ECO:0000256" key="1">
    <source>
        <dbReference type="ARBA" id="ARBA00004496"/>
    </source>
</evidence>
<feature type="domain" description="DNA polymerase III beta sliding clamp N-terminal" evidence="11">
    <location>
        <begin position="1"/>
        <end position="122"/>
    </location>
</feature>
<dbReference type="AlphaFoldDB" id="A0A9D1CY29"/>
<dbReference type="InterPro" id="IPR022634">
    <property type="entry name" value="DNA_polIII_beta_N"/>
</dbReference>
<dbReference type="Proteomes" id="UP000886786">
    <property type="component" value="Unassembled WGS sequence"/>
</dbReference>
<comment type="subunit">
    <text evidence="10">Forms a ring-shaped head-to-tail homodimer around DNA.</text>
</comment>
<dbReference type="SMART" id="SM00480">
    <property type="entry name" value="POL3Bc"/>
    <property type="match status" value="1"/>
</dbReference>
<comment type="similarity">
    <text evidence="2 10">Belongs to the beta sliding clamp family.</text>
</comment>
<feature type="domain" description="DNA polymerase III beta sliding clamp central" evidence="12">
    <location>
        <begin position="133"/>
        <end position="247"/>
    </location>
</feature>
<evidence type="ECO:0000259" key="11">
    <source>
        <dbReference type="Pfam" id="PF00712"/>
    </source>
</evidence>
<keyword evidence="9" id="KW-0238">DNA-binding</keyword>
<dbReference type="PANTHER" id="PTHR30478:SF0">
    <property type="entry name" value="BETA SLIDING CLAMP"/>
    <property type="match status" value="1"/>
</dbReference>
<comment type="subcellular location">
    <subcellularLocation>
        <location evidence="1 10">Cytoplasm</location>
    </subcellularLocation>
</comment>
<dbReference type="GO" id="GO:0009360">
    <property type="term" value="C:DNA polymerase III complex"/>
    <property type="evidence" value="ECO:0007669"/>
    <property type="project" value="InterPro"/>
</dbReference>
<feature type="domain" description="DNA polymerase III beta sliding clamp C-terminal" evidence="13">
    <location>
        <begin position="250"/>
        <end position="371"/>
    </location>
</feature>
<comment type="caution">
    <text evidence="14">The sequence shown here is derived from an EMBL/GenBank/DDBJ whole genome shotgun (WGS) entry which is preliminary data.</text>
</comment>
<reference evidence="14" key="1">
    <citation type="submission" date="2020-10" db="EMBL/GenBank/DDBJ databases">
        <authorList>
            <person name="Gilroy R."/>
        </authorList>
    </citation>
    <scope>NUCLEOTIDE SEQUENCE</scope>
    <source>
        <strain evidence="14">CHK147-3167</strain>
    </source>
</reference>
<reference evidence="14" key="2">
    <citation type="journal article" date="2021" name="PeerJ">
        <title>Extensive microbial diversity within the chicken gut microbiome revealed by metagenomics and culture.</title>
        <authorList>
            <person name="Gilroy R."/>
            <person name="Ravi A."/>
            <person name="Getino M."/>
            <person name="Pursley I."/>
            <person name="Horton D.L."/>
            <person name="Alikhan N.F."/>
            <person name="Baker D."/>
            <person name="Gharbi K."/>
            <person name="Hall N."/>
            <person name="Watson M."/>
            <person name="Adriaenssens E.M."/>
            <person name="Foster-Nyarko E."/>
            <person name="Jarju S."/>
            <person name="Secka A."/>
            <person name="Antonio M."/>
            <person name="Oren A."/>
            <person name="Chaudhuri R.R."/>
            <person name="La Ragione R."/>
            <person name="Hildebrand F."/>
            <person name="Pallen M.J."/>
        </authorList>
    </citation>
    <scope>NUCLEOTIDE SEQUENCE</scope>
    <source>
        <strain evidence="14">CHK147-3167</strain>
    </source>
</reference>
<evidence type="ECO:0000256" key="6">
    <source>
        <dbReference type="ARBA" id="ARBA00022695"/>
    </source>
</evidence>
<dbReference type="GO" id="GO:0003887">
    <property type="term" value="F:DNA-directed DNA polymerase activity"/>
    <property type="evidence" value="ECO:0007669"/>
    <property type="project" value="UniProtKB-UniRule"/>
</dbReference>
<evidence type="ECO:0000256" key="10">
    <source>
        <dbReference type="PIRNR" id="PIRNR000804"/>
    </source>
</evidence>
<dbReference type="PANTHER" id="PTHR30478">
    <property type="entry name" value="DNA POLYMERASE III SUBUNIT BETA"/>
    <property type="match status" value="1"/>
</dbReference>
<dbReference type="InterPro" id="IPR001001">
    <property type="entry name" value="DNA_polIII_beta"/>
</dbReference>
<dbReference type="Pfam" id="PF02767">
    <property type="entry name" value="DNA_pol3_beta_2"/>
    <property type="match status" value="1"/>
</dbReference>
<evidence type="ECO:0000256" key="3">
    <source>
        <dbReference type="ARBA" id="ARBA00021035"/>
    </source>
</evidence>
<evidence type="ECO:0000256" key="7">
    <source>
        <dbReference type="ARBA" id="ARBA00022705"/>
    </source>
</evidence>
<sequence length="373" mass="42372">MKFSINQDILLTHLNYAIRGISTKNLRPILNCIKFELTEEGLNLMSTDNEIAIKTFIPKKDIYHIDSYGEIVVSGRYIYEIVRKLPDELINLEEVIDSKLYITTSNSSFTLNCNAATEFPDLELEFNQNPIVLNQKVFKTIINQTAFAASPSETRPVLTGINFKIENGIMECTATDSYRLAVKKVHLDSGITEKSNIIIPTKSINELYKLLNDDEDNLEMHIFGNKVIFRFDCITMLTRVISGTYPDTSKLIPDQYELTMTVDSNDFFAAIDRASLLTNESDKNTIKLQSNGDQVIISSNIPEIGNVEEKITVNKDNDSEIKIAFNSKFMMESIKALESEEIELKFNGEIKPIIIKNPENDDVIQLILPIRTY</sequence>
<evidence type="ECO:0000259" key="12">
    <source>
        <dbReference type="Pfam" id="PF02767"/>
    </source>
</evidence>
<dbReference type="GO" id="GO:0005737">
    <property type="term" value="C:cytoplasm"/>
    <property type="evidence" value="ECO:0007669"/>
    <property type="project" value="UniProtKB-SubCell"/>
</dbReference>
<organism evidence="14 15">
    <name type="scientific">Candidatus Coprosoma intestinipullorum</name>
    <dbReference type="NCBI Taxonomy" id="2840752"/>
    <lineage>
        <taxon>Bacteria</taxon>
        <taxon>Bacillati</taxon>
        <taxon>Bacillota</taxon>
        <taxon>Bacillota incertae sedis</taxon>
        <taxon>Candidatus Coprosoma</taxon>
    </lineage>
</organism>
<dbReference type="Gene3D" id="3.10.150.10">
    <property type="entry name" value="DNA Polymerase III, subunit A, domain 2"/>
    <property type="match status" value="1"/>
</dbReference>
<dbReference type="PIRSF" id="PIRSF000804">
    <property type="entry name" value="DNA_pol_III_b"/>
    <property type="match status" value="1"/>
</dbReference>
<keyword evidence="6 10" id="KW-0548">Nucleotidyltransferase</keyword>
<dbReference type="GO" id="GO:0008408">
    <property type="term" value="F:3'-5' exonuclease activity"/>
    <property type="evidence" value="ECO:0007669"/>
    <property type="project" value="InterPro"/>
</dbReference>
<evidence type="ECO:0000256" key="4">
    <source>
        <dbReference type="ARBA" id="ARBA00022490"/>
    </source>
</evidence>
<dbReference type="CDD" id="cd00140">
    <property type="entry name" value="beta_clamp"/>
    <property type="match status" value="1"/>
</dbReference>
<name>A0A9D1CY29_9FIRM</name>
<keyword evidence="7 10" id="KW-0235">DNA replication</keyword>
<evidence type="ECO:0000259" key="13">
    <source>
        <dbReference type="Pfam" id="PF02768"/>
    </source>
</evidence>
<dbReference type="SUPFAM" id="SSF55979">
    <property type="entry name" value="DNA clamp"/>
    <property type="match status" value="3"/>
</dbReference>
<dbReference type="GO" id="GO:0003677">
    <property type="term" value="F:DNA binding"/>
    <property type="evidence" value="ECO:0007669"/>
    <property type="project" value="UniProtKB-UniRule"/>
</dbReference>
<dbReference type="Pfam" id="PF02768">
    <property type="entry name" value="DNA_pol3_beta_3"/>
    <property type="match status" value="1"/>
</dbReference>
<evidence type="ECO:0000256" key="2">
    <source>
        <dbReference type="ARBA" id="ARBA00010752"/>
    </source>
</evidence>
<dbReference type="InterPro" id="IPR046938">
    <property type="entry name" value="DNA_clamp_sf"/>
</dbReference>
<dbReference type="Pfam" id="PF00712">
    <property type="entry name" value="DNA_pol3_beta"/>
    <property type="match status" value="1"/>
</dbReference>
<dbReference type="InterPro" id="IPR022635">
    <property type="entry name" value="DNA_polIII_beta_C"/>
</dbReference>
<keyword evidence="5 10" id="KW-0808">Transferase</keyword>
<dbReference type="Gene3D" id="3.70.10.10">
    <property type="match status" value="1"/>
</dbReference>
<keyword evidence="4 10" id="KW-0963">Cytoplasm</keyword>
<evidence type="ECO:0000256" key="5">
    <source>
        <dbReference type="ARBA" id="ARBA00022679"/>
    </source>
</evidence>
<gene>
    <name evidence="14" type="primary">dnaN</name>
    <name evidence="14" type="ORF">IAB27_02960</name>
</gene>
<dbReference type="InterPro" id="IPR022637">
    <property type="entry name" value="DNA_polIII_beta_cen"/>
</dbReference>
<dbReference type="EMBL" id="DVFV01000055">
    <property type="protein sequence ID" value="HIQ90573.1"/>
    <property type="molecule type" value="Genomic_DNA"/>
</dbReference>
<accession>A0A9D1CY29</accession>
<evidence type="ECO:0000256" key="8">
    <source>
        <dbReference type="ARBA" id="ARBA00022932"/>
    </source>
</evidence>